<dbReference type="KEGG" id="plig:NAG76_20065"/>
<dbReference type="SUPFAM" id="SSF53756">
    <property type="entry name" value="UDP-Glycosyltransferase/glycogen phosphorylase"/>
    <property type="match status" value="1"/>
</dbReference>
<dbReference type="InterPro" id="IPR001296">
    <property type="entry name" value="Glyco_trans_1"/>
</dbReference>
<organism evidence="3 4">
    <name type="scientific">Candidatus Pristimantibacillus lignocellulolyticus</name>
    <dbReference type="NCBI Taxonomy" id="2994561"/>
    <lineage>
        <taxon>Bacteria</taxon>
        <taxon>Bacillati</taxon>
        <taxon>Bacillota</taxon>
        <taxon>Bacilli</taxon>
        <taxon>Bacillales</taxon>
        <taxon>Paenibacillaceae</taxon>
        <taxon>Candidatus Pristimantibacillus</taxon>
    </lineage>
</organism>
<dbReference type="InterPro" id="IPR028098">
    <property type="entry name" value="Glyco_trans_4-like_N"/>
</dbReference>
<name>A0A9J6ZD48_9BACL</name>
<evidence type="ECO:0000313" key="3">
    <source>
        <dbReference type="EMBL" id="URN94094.1"/>
    </source>
</evidence>
<evidence type="ECO:0000313" key="4">
    <source>
        <dbReference type="Proteomes" id="UP001056756"/>
    </source>
</evidence>
<dbReference type="InterPro" id="IPR023881">
    <property type="entry name" value="Thiol_BshA"/>
</dbReference>
<dbReference type="EMBL" id="CP097899">
    <property type="protein sequence ID" value="URN94094.1"/>
    <property type="molecule type" value="Genomic_DNA"/>
</dbReference>
<protein>
    <submittedName>
        <fullName evidence="3">N-acetyl-alpha-D-glucosaminyl L-malate synthase BshA</fullName>
    </submittedName>
</protein>
<proteinExistence type="predicted"/>
<dbReference type="NCBIfam" id="TIGR03999">
    <property type="entry name" value="thiol_BshA"/>
    <property type="match status" value="1"/>
</dbReference>
<feature type="domain" description="Glycosyl transferase family 1" evidence="1">
    <location>
        <begin position="191"/>
        <end position="348"/>
    </location>
</feature>
<dbReference type="Gene3D" id="3.40.50.2000">
    <property type="entry name" value="Glycogen Phosphorylase B"/>
    <property type="match status" value="2"/>
</dbReference>
<dbReference type="Pfam" id="PF00534">
    <property type="entry name" value="Glycos_transf_1"/>
    <property type="match status" value="1"/>
</dbReference>
<accession>A0A9J6ZD48</accession>
<dbReference type="PANTHER" id="PTHR12526:SF599">
    <property type="entry name" value="N-ACETYL-ALPHA-D-GLUCOSAMINYL L-MALATE SYNTHASE"/>
    <property type="match status" value="1"/>
</dbReference>
<dbReference type="PANTHER" id="PTHR12526">
    <property type="entry name" value="GLYCOSYLTRANSFERASE"/>
    <property type="match status" value="1"/>
</dbReference>
<evidence type="ECO:0000259" key="2">
    <source>
        <dbReference type="Pfam" id="PF13439"/>
    </source>
</evidence>
<dbReference type="Pfam" id="PF13439">
    <property type="entry name" value="Glyco_transf_4"/>
    <property type="match status" value="1"/>
</dbReference>
<dbReference type="GO" id="GO:0071793">
    <property type="term" value="P:bacillithiol biosynthetic process"/>
    <property type="evidence" value="ECO:0007669"/>
    <property type="project" value="InterPro"/>
</dbReference>
<dbReference type="GO" id="GO:0016757">
    <property type="term" value="F:glycosyltransferase activity"/>
    <property type="evidence" value="ECO:0007669"/>
    <property type="project" value="InterPro"/>
</dbReference>
<gene>
    <name evidence="3" type="primary">bshA</name>
    <name evidence="3" type="ORF">NAG76_20065</name>
</gene>
<feature type="domain" description="Glycosyltransferase subfamily 4-like N-terminal" evidence="2">
    <location>
        <begin position="16"/>
        <end position="178"/>
    </location>
</feature>
<dbReference type="AlphaFoldDB" id="A0A9J6ZD48"/>
<dbReference type="Proteomes" id="UP001056756">
    <property type="component" value="Chromosome"/>
</dbReference>
<sequence length="390" mass="43536">MARKLKIGITCYPTLGGSGVVATELGKLLAEKGHEIHFITHSIPFRLGKFHKNIYFHEVEVNDYYVFRYPPYDLSLASKMAQVAKMQNLDILHVHYAVPHAVCAFLAKQMLNNGMKTVTTLHGTDITVLAQDESLKDLIRLAIHQSDAVTAVSQDLIKETRQLLDITTPIELTYNFVDKRIYYPRDVSTLRNDYAAPNEKILMHISNFRPVKRVSDVVDIFAKVSQQIPTKLLLVGEGPELTKIQCKINNLGLEDKVLFLGKQEDVAQIISLADVLLLPSEKESFGLVALEAMACGVPTIGSNAGGIPELVTHGETGYLSDIGDVDSMADNALQLLRDEKLHEQFKAACIKRAQEDFCNDRITYEYESIYYKVLGLESEIEPLPADICLS</sequence>
<evidence type="ECO:0000259" key="1">
    <source>
        <dbReference type="Pfam" id="PF00534"/>
    </source>
</evidence>
<reference evidence="3" key="1">
    <citation type="submission" date="2022-05" db="EMBL/GenBank/DDBJ databases">
        <title>Novel bacterial taxa in a minimal lignocellulolytic consortium and its capacity to transform plastics disclosed by genome-resolved metagenomics.</title>
        <authorList>
            <person name="Rodriguez C.A.D."/>
            <person name="Diaz-Garcia L."/>
            <person name="Herrera K."/>
            <person name="Tarazona N.A."/>
            <person name="Sproer C."/>
            <person name="Overmann J."/>
            <person name="Jimenez D.J."/>
        </authorList>
    </citation>
    <scope>NUCLEOTIDE SEQUENCE</scope>
    <source>
        <strain evidence="3">MAG5</strain>
    </source>
</reference>